<keyword evidence="2" id="KW-1185">Reference proteome</keyword>
<evidence type="ECO:0000313" key="1">
    <source>
        <dbReference type="EMBL" id="EDY33668.1"/>
    </source>
</evidence>
<dbReference type="AlphaFoldDB" id="B5CLV0"/>
<dbReference type="SUPFAM" id="SSF53850">
    <property type="entry name" value="Periplasmic binding protein-like II"/>
    <property type="match status" value="1"/>
</dbReference>
<sequence length="513" mass="58523">MGWGFLFINRGETFMKKLKYFSILLLCSLHCLLLSGCSFQKKEEIVWYISNPHFFHIEDAVPYEDLSSERFDLFNKRLEELDIPAKVTFRYLPDMDMSSDESDSITDTYKKSLDFSAHLIRTLKEQDPQADIVPFSPMEYREFVALDDSLASEKNSSVLDSLPDPIWNVNRINGKTYQIPRGSMPLSDTIYSFSVSFLKDYNLTLNEQEITSMTPEEVIDFLFPYFEDNRLLDKKYYLTSADDLSLGNCNYYKYLPLLRGFSDSSLAVDRENGKIVNLLTTEEMLNNLSLAQRIYREDLDIHTELQTAVPVFTIETIPTLEELTVSTAYSDRIRFSLGKRYLCPSIGNGVLNTSSNQQLAIEVLAASMYDETLSNLMIYGVPDKDYTLENGHAIYKFNQVISSVGSFSPVGNNLIAYPNEYEVTDKVLVSEKLLEDESLLLPCSNFVPDVDDTTWKQISEIAAISHEAVFTAESEEISDLNTFLKEQNQKLYDAGIESVLSGIQSQFDAQKED</sequence>
<dbReference type="HOGENOM" id="CLU_600967_0_0_9"/>
<organism evidence="1 2">
    <name type="scientific">[Ruminococcus] lactaris ATCC 29176</name>
    <dbReference type="NCBI Taxonomy" id="471875"/>
    <lineage>
        <taxon>Bacteria</taxon>
        <taxon>Bacillati</taxon>
        <taxon>Bacillota</taxon>
        <taxon>Clostridia</taxon>
        <taxon>Lachnospirales</taxon>
        <taxon>Lachnospiraceae</taxon>
        <taxon>Mediterraneibacter</taxon>
    </lineage>
</organism>
<proteinExistence type="predicted"/>
<dbReference type="EMBL" id="ABOU02000017">
    <property type="protein sequence ID" value="EDY33668.1"/>
    <property type="molecule type" value="Genomic_DNA"/>
</dbReference>
<dbReference type="Proteomes" id="UP000003254">
    <property type="component" value="Unassembled WGS sequence"/>
</dbReference>
<reference evidence="1 2" key="2">
    <citation type="submission" date="2008-08" db="EMBL/GenBank/DDBJ databases">
        <authorList>
            <person name="Fulton L."/>
            <person name="Clifton S."/>
            <person name="Fulton B."/>
            <person name="Xu J."/>
            <person name="Minx P."/>
            <person name="Pepin K.H."/>
            <person name="Johnson M."/>
            <person name="Bhonagiri V."/>
            <person name="Nash W.E."/>
            <person name="Mardis E.R."/>
            <person name="Wilson R.K."/>
        </authorList>
    </citation>
    <scope>NUCLEOTIDE SEQUENCE [LARGE SCALE GENOMIC DNA]</scope>
    <source>
        <strain evidence="1 2">ATCC 29176</strain>
    </source>
</reference>
<comment type="caution">
    <text evidence="1">The sequence shown here is derived from an EMBL/GenBank/DDBJ whole genome shotgun (WGS) entry which is preliminary data.</text>
</comment>
<evidence type="ECO:0000313" key="2">
    <source>
        <dbReference type="Proteomes" id="UP000003254"/>
    </source>
</evidence>
<reference evidence="1 2" key="1">
    <citation type="submission" date="2008-08" db="EMBL/GenBank/DDBJ databases">
        <title>Draft genome sequence of Ruminococcus lactaris ATCC 29176.</title>
        <authorList>
            <person name="Sudarsanam P."/>
            <person name="Ley R."/>
            <person name="Guruge J."/>
            <person name="Turnbaugh P.J."/>
            <person name="Mahowald M."/>
            <person name="Liep D."/>
            <person name="Gordon J."/>
        </authorList>
    </citation>
    <scope>NUCLEOTIDE SEQUENCE [LARGE SCALE GENOMIC DNA]</scope>
    <source>
        <strain evidence="1 2">ATCC 29176</strain>
    </source>
</reference>
<gene>
    <name evidence="1" type="ORF">RUMLAC_00424</name>
</gene>
<name>B5CLV0_9FIRM</name>
<evidence type="ECO:0008006" key="3">
    <source>
        <dbReference type="Google" id="ProtNLM"/>
    </source>
</evidence>
<accession>B5CLV0</accession>
<protein>
    <recommendedName>
        <fullName evidence="3">DUF3502 domain-containing protein</fullName>
    </recommendedName>
</protein>